<dbReference type="PROSITE" id="PS50893">
    <property type="entry name" value="ABC_TRANSPORTER_2"/>
    <property type="match status" value="1"/>
</dbReference>
<keyword evidence="4" id="KW-0067">ATP-binding</keyword>
<keyword evidence="2" id="KW-0813">Transport</keyword>
<evidence type="ECO:0000256" key="2">
    <source>
        <dbReference type="ARBA" id="ARBA00022448"/>
    </source>
</evidence>
<dbReference type="CDD" id="cd03235">
    <property type="entry name" value="ABC_Metallic_Cations"/>
    <property type="match status" value="1"/>
</dbReference>
<dbReference type="Gene3D" id="3.40.50.300">
    <property type="entry name" value="P-loop containing nucleotide triphosphate hydrolases"/>
    <property type="match status" value="1"/>
</dbReference>
<dbReference type="InterPro" id="IPR017871">
    <property type="entry name" value="ABC_transporter-like_CS"/>
</dbReference>
<sequence length="265" mass="29405">MDQCRSIPFGDRLRIEADQICVDYNGVVALYDASLHLRAGCICGLVGMNGSGKSTLFKALMGFVRPSRGTIQINGLSVPRAQRDQAVAYVPQSEEIDCSFPISVWEVVMMGRYGSMNLLRIPRESDRLAVWHALERVELLDLRHRPIGALSGGQRKRAFLARAIAQRASVLLLDEPFNGVDVRTEKLMAELFLQFRHEGHTILISTHDLSHVREFCDLVVLINKTVLAYGETAEVFTPENLAMTFGGMVPNVLSGGPTSTEDFKQ</sequence>
<evidence type="ECO:0000256" key="3">
    <source>
        <dbReference type="ARBA" id="ARBA00022741"/>
    </source>
</evidence>
<dbReference type="BioCyc" id="PMAR59922:G1G80-1621-MONOMER"/>
<gene>
    <name evidence="6" type="ordered locus">P9303_18701</name>
</gene>
<dbReference type="InterPro" id="IPR003593">
    <property type="entry name" value="AAA+_ATPase"/>
</dbReference>
<dbReference type="AlphaFoldDB" id="A2CAV2"/>
<dbReference type="InterPro" id="IPR003439">
    <property type="entry name" value="ABC_transporter-like_ATP-bd"/>
</dbReference>
<dbReference type="PROSITE" id="PS00211">
    <property type="entry name" value="ABC_TRANSPORTER_1"/>
    <property type="match status" value="1"/>
</dbReference>
<evidence type="ECO:0000259" key="5">
    <source>
        <dbReference type="PROSITE" id="PS50893"/>
    </source>
</evidence>
<dbReference type="PANTHER" id="PTHR42734">
    <property type="entry name" value="METAL TRANSPORT SYSTEM ATP-BINDING PROTEIN TM_0124-RELATED"/>
    <property type="match status" value="1"/>
</dbReference>
<dbReference type="Pfam" id="PF00005">
    <property type="entry name" value="ABC_tran"/>
    <property type="match status" value="1"/>
</dbReference>
<proteinExistence type="inferred from homology"/>
<dbReference type="GO" id="GO:0016887">
    <property type="term" value="F:ATP hydrolysis activity"/>
    <property type="evidence" value="ECO:0007669"/>
    <property type="project" value="InterPro"/>
</dbReference>
<name>A2CAV2_PROM3</name>
<dbReference type="InterPro" id="IPR050153">
    <property type="entry name" value="Metal_Ion_Import_ABC"/>
</dbReference>
<dbReference type="GO" id="GO:0005524">
    <property type="term" value="F:ATP binding"/>
    <property type="evidence" value="ECO:0007669"/>
    <property type="project" value="UniProtKB-KW"/>
</dbReference>
<protein>
    <submittedName>
        <fullName evidence="6">ABC transporter, ATP binding domain, possibly Mn transporter</fullName>
    </submittedName>
</protein>
<dbReference type="InterPro" id="IPR027417">
    <property type="entry name" value="P-loop_NTPase"/>
</dbReference>
<comment type="similarity">
    <text evidence="1">Belongs to the ABC transporter superfamily.</text>
</comment>
<keyword evidence="3" id="KW-0547">Nucleotide-binding</keyword>
<dbReference type="Proteomes" id="UP000002274">
    <property type="component" value="Chromosome"/>
</dbReference>
<dbReference type="SUPFAM" id="SSF52540">
    <property type="entry name" value="P-loop containing nucleoside triphosphate hydrolases"/>
    <property type="match status" value="1"/>
</dbReference>
<evidence type="ECO:0000313" key="6">
    <source>
        <dbReference type="EMBL" id="ABM78612.1"/>
    </source>
</evidence>
<dbReference type="STRING" id="59922.P9303_18701"/>
<dbReference type="RefSeq" id="WP_011129796.1">
    <property type="nucleotide sequence ID" value="NC_008820.1"/>
</dbReference>
<evidence type="ECO:0000313" key="7">
    <source>
        <dbReference type="Proteomes" id="UP000002274"/>
    </source>
</evidence>
<accession>A2CAV2</accession>
<reference evidence="6 7" key="1">
    <citation type="journal article" date="2007" name="PLoS Genet.">
        <title>Patterns and implications of gene gain and loss in the evolution of Prochlorococcus.</title>
        <authorList>
            <person name="Kettler G.C."/>
            <person name="Martiny A.C."/>
            <person name="Huang K."/>
            <person name="Zucker J."/>
            <person name="Coleman M.L."/>
            <person name="Rodrigue S."/>
            <person name="Chen F."/>
            <person name="Lapidus A."/>
            <person name="Ferriera S."/>
            <person name="Johnson J."/>
            <person name="Steglich C."/>
            <person name="Church G.M."/>
            <person name="Richardson P."/>
            <person name="Chisholm S.W."/>
        </authorList>
    </citation>
    <scope>NUCLEOTIDE SEQUENCE [LARGE SCALE GENOMIC DNA]</scope>
    <source>
        <strain evidence="6 7">MIT 9303</strain>
    </source>
</reference>
<dbReference type="EMBL" id="CP000554">
    <property type="protein sequence ID" value="ABM78612.1"/>
    <property type="molecule type" value="Genomic_DNA"/>
</dbReference>
<evidence type="ECO:0000256" key="4">
    <source>
        <dbReference type="ARBA" id="ARBA00022840"/>
    </source>
</evidence>
<dbReference type="KEGG" id="pmf:P9303_18701"/>
<dbReference type="SMART" id="SM00382">
    <property type="entry name" value="AAA"/>
    <property type="match status" value="1"/>
</dbReference>
<organism evidence="6 7">
    <name type="scientific">Prochlorococcus marinus (strain MIT 9303)</name>
    <dbReference type="NCBI Taxonomy" id="59922"/>
    <lineage>
        <taxon>Bacteria</taxon>
        <taxon>Bacillati</taxon>
        <taxon>Cyanobacteriota</taxon>
        <taxon>Cyanophyceae</taxon>
        <taxon>Synechococcales</taxon>
        <taxon>Prochlorococcaceae</taxon>
        <taxon>Prochlorococcus</taxon>
    </lineage>
</organism>
<evidence type="ECO:0000256" key="1">
    <source>
        <dbReference type="ARBA" id="ARBA00005417"/>
    </source>
</evidence>
<dbReference type="HOGENOM" id="CLU_000604_1_11_3"/>
<dbReference type="PANTHER" id="PTHR42734:SF5">
    <property type="entry name" value="IRON TRANSPORT SYSTEM ATP-BINDING PROTEIN HI_0361-RELATED"/>
    <property type="match status" value="1"/>
</dbReference>
<feature type="domain" description="ABC transporter" evidence="5">
    <location>
        <begin position="15"/>
        <end position="249"/>
    </location>
</feature>